<dbReference type="FunFam" id="3.10.10.10:FF:000007">
    <property type="entry name" value="Retrovirus-related Pol polyprotein from transposon 17.6-like Protein"/>
    <property type="match status" value="1"/>
</dbReference>
<dbReference type="InterPro" id="IPR012337">
    <property type="entry name" value="RNaseH-like_sf"/>
</dbReference>
<dbReference type="PROSITE" id="PS50878">
    <property type="entry name" value="RT_POL"/>
    <property type="match status" value="1"/>
</dbReference>
<dbReference type="GO" id="GO:0006508">
    <property type="term" value="P:proteolysis"/>
    <property type="evidence" value="ECO:0007669"/>
    <property type="project" value="UniProtKB-KW"/>
</dbReference>
<reference evidence="12" key="1">
    <citation type="submission" date="2012-11" db="EMBL/GenBank/DDBJ databases">
        <authorList>
            <person name="Lucero-Rivera Y.E."/>
            <person name="Tovar-Ramirez D."/>
        </authorList>
    </citation>
    <scope>NUCLEOTIDE SEQUENCE</scope>
    <source>
        <tissue evidence="12">Salivary gland</tissue>
    </source>
</reference>
<evidence type="ECO:0000256" key="5">
    <source>
        <dbReference type="ARBA" id="ARBA00022722"/>
    </source>
</evidence>
<accession>L7LWL7</accession>
<dbReference type="PANTHER" id="PTHR37984:SF5">
    <property type="entry name" value="PROTEIN NYNRIN-LIKE"/>
    <property type="match status" value="1"/>
</dbReference>
<dbReference type="FunFam" id="1.10.340.70:FF:000001">
    <property type="entry name" value="Retrovirus-related Pol polyprotein from transposon gypsy-like Protein"/>
    <property type="match status" value="1"/>
</dbReference>
<evidence type="ECO:0000256" key="7">
    <source>
        <dbReference type="ARBA" id="ARBA00022801"/>
    </source>
</evidence>
<sequence>MNSSLRARLKKVLTPAPITVVRVADGATPVVTGMCTARVTVAGRHTSVLFYVLEHCPHEIILGLDFLSEHSALIDCSAGVVQLALPDAVQPPDPAPQRLCSNDYNRVPCRAVRYIEVSSDPPVADGDYVVSPNAAILCSLNVTLPHTVITLKDNAACLPIVNFGFCSQVLPRGMSLATLAPACDYHISALTEDTPSPASLKSTITLEGITKMIASDLPAEHVRALHGLLASYQDIFDLYDRPLGQTTVVKHRINTGDANPVHRRPYRVSSTERRVIQEEVDKMLARDIIEPSSSPWASPVVLVRKKDNSWRFCVDYRNLNKVTKKDVYPLPRIDDALDCLSGSKYFSSIDLRSGYWQIAVDDMDREKTAFITPDGLYQFKVMPFGLCNAPATFERMMDALLHGFKWSICLCYLDDVIVFSPTFETHLERLSTILSVFRKAGLQLNSSKCHFGRRQLTVLGHLVDSSGVRPDPEKVRAVKDFPVPTCANDVRSFVGLCSYFRRFVRNFADVARPLTELLKRDVTFVWGPDQDRAFAALTTRLTTPPILGHFDISAPTEVRTDASGHGIGAVLAQQQHGCERVIAYASRLLSPAERNYSITERECLALVWAVGKFRPYLYGRPFTVVTDHHALCWLSSLKDPSGRLGRWALRLQEYSYTVVYKSGRQHEDADCLSRHPVDPPDVPETGESTCVLALSAFGNIGDEQRRDPHLRDIILRLSGPSTPPSLRMFLLQDGVLYRYSMHPDGPDLLLVIPKHMRQTVLAQLHDIPTAGHLGVSKTYDRVRRRFFWPGVYRSVYRYVASCKACQHRKKPAALPAGRLQPIEIPSEPFYRVGLDLLGPFPLSVSGNKWIAVATDYSTRYAITRALPTSCATDVADFLLEDVILHHGAPRQLLTDRGRYFLSQVVQDILHSCATKHKFTTAYHPQTNGLTERLNRTITEMLAMYVSSDHRDWDAALAFVTFAYNTSRHDTAGFSPFFLLYGREPTLPFDTLLPAVTHTSEYARDVISRALEAREIARLRLSDSQEKQRLVYDARHRDVHFNRGDMVLLWTPSRRVGLCEKLTSPYSGPYRVVRQVTDVTYEIEPLQPTRARSCSDIVHVTRLKQYHSDQPSTETVPSPPGVMPRGARDEHHEEDDDA</sequence>
<dbReference type="InterPro" id="IPR050951">
    <property type="entry name" value="Retrovirus_Pol_polyprotein"/>
</dbReference>
<dbReference type="InterPro" id="IPR043502">
    <property type="entry name" value="DNA/RNA_pol_sf"/>
</dbReference>
<keyword evidence="2" id="KW-0645">Protease</keyword>
<dbReference type="PANTHER" id="PTHR37984">
    <property type="entry name" value="PROTEIN CBG26694"/>
    <property type="match status" value="1"/>
</dbReference>
<evidence type="ECO:0000256" key="6">
    <source>
        <dbReference type="ARBA" id="ARBA00022759"/>
    </source>
</evidence>
<name>L7LWL7_RHIPC</name>
<evidence type="ECO:0000256" key="2">
    <source>
        <dbReference type="ARBA" id="ARBA00022670"/>
    </source>
</evidence>
<dbReference type="GO" id="GO:0008233">
    <property type="term" value="F:peptidase activity"/>
    <property type="evidence" value="ECO:0007669"/>
    <property type="project" value="UniProtKB-KW"/>
</dbReference>
<keyword evidence="5" id="KW-0540">Nuclease</keyword>
<dbReference type="Pfam" id="PF00078">
    <property type="entry name" value="RVT_1"/>
    <property type="match status" value="1"/>
</dbReference>
<dbReference type="Gene3D" id="3.10.10.10">
    <property type="entry name" value="HIV Type 1 Reverse Transcriptase, subunit A, domain 1"/>
    <property type="match status" value="1"/>
</dbReference>
<dbReference type="InterPro" id="IPR054465">
    <property type="entry name" value="Integrase_p58-like_C"/>
</dbReference>
<dbReference type="CDD" id="cd09274">
    <property type="entry name" value="RNase_HI_RT_Ty3"/>
    <property type="match status" value="1"/>
</dbReference>
<dbReference type="Gene3D" id="3.30.420.10">
    <property type="entry name" value="Ribonuclease H-like superfamily/Ribonuclease H"/>
    <property type="match status" value="1"/>
</dbReference>
<dbReference type="InterPro" id="IPR043128">
    <property type="entry name" value="Rev_trsase/Diguanyl_cyclase"/>
</dbReference>
<dbReference type="SUPFAM" id="SSF53098">
    <property type="entry name" value="Ribonuclease H-like"/>
    <property type="match status" value="1"/>
</dbReference>
<dbReference type="InterPro" id="IPR021109">
    <property type="entry name" value="Peptidase_aspartic_dom_sf"/>
</dbReference>
<keyword evidence="7" id="KW-0378">Hydrolase</keyword>
<dbReference type="FunFam" id="3.30.420.10:FF:000032">
    <property type="entry name" value="Retrovirus-related Pol polyprotein from transposon 297-like Protein"/>
    <property type="match status" value="1"/>
</dbReference>
<organism evidence="12">
    <name type="scientific">Rhipicephalus pulchellus</name>
    <name type="common">Yellow backed tick</name>
    <name type="synonym">Dermacentor pulchellus</name>
    <dbReference type="NCBI Taxonomy" id="72859"/>
    <lineage>
        <taxon>Eukaryota</taxon>
        <taxon>Metazoa</taxon>
        <taxon>Ecdysozoa</taxon>
        <taxon>Arthropoda</taxon>
        <taxon>Chelicerata</taxon>
        <taxon>Arachnida</taxon>
        <taxon>Acari</taxon>
        <taxon>Parasitiformes</taxon>
        <taxon>Ixodida</taxon>
        <taxon>Ixodoidea</taxon>
        <taxon>Ixodidae</taxon>
        <taxon>Rhipicephalinae</taxon>
        <taxon>Rhipicephalus</taxon>
        <taxon>Rhipicephalus</taxon>
    </lineage>
</organism>
<keyword evidence="3" id="KW-0808">Transferase</keyword>
<evidence type="ECO:0000259" key="10">
    <source>
        <dbReference type="PROSITE" id="PS50878"/>
    </source>
</evidence>
<feature type="region of interest" description="Disordered" evidence="9">
    <location>
        <begin position="1103"/>
        <end position="1137"/>
    </location>
</feature>
<proteinExistence type="evidence at transcript level"/>
<evidence type="ECO:0000259" key="11">
    <source>
        <dbReference type="PROSITE" id="PS50994"/>
    </source>
</evidence>
<evidence type="ECO:0000256" key="8">
    <source>
        <dbReference type="ARBA" id="ARBA00022918"/>
    </source>
</evidence>
<evidence type="ECO:0000256" key="3">
    <source>
        <dbReference type="ARBA" id="ARBA00022679"/>
    </source>
</evidence>
<dbReference type="Gene3D" id="1.10.340.70">
    <property type="match status" value="1"/>
</dbReference>
<dbReference type="InterPro" id="IPR000477">
    <property type="entry name" value="RT_dom"/>
</dbReference>
<dbReference type="AlphaFoldDB" id="L7LWL7"/>
<dbReference type="GO" id="GO:0015074">
    <property type="term" value="P:DNA integration"/>
    <property type="evidence" value="ECO:0007669"/>
    <property type="project" value="InterPro"/>
</dbReference>
<evidence type="ECO:0000256" key="1">
    <source>
        <dbReference type="ARBA" id="ARBA00012493"/>
    </source>
</evidence>
<dbReference type="GO" id="GO:0042575">
    <property type="term" value="C:DNA polymerase complex"/>
    <property type="evidence" value="ECO:0007669"/>
    <property type="project" value="UniProtKB-ARBA"/>
</dbReference>
<keyword evidence="8" id="KW-0695">RNA-directed DNA polymerase</keyword>
<dbReference type="Pfam" id="PF22938">
    <property type="entry name" value="Integrase_p58_C"/>
    <property type="match status" value="1"/>
</dbReference>
<dbReference type="InterPro" id="IPR036397">
    <property type="entry name" value="RNaseH_sf"/>
</dbReference>
<keyword evidence="4" id="KW-0548">Nucleotidyltransferase</keyword>
<dbReference type="InterPro" id="IPR041588">
    <property type="entry name" value="Integrase_H2C2"/>
</dbReference>
<dbReference type="InterPro" id="IPR041373">
    <property type="entry name" value="RT_RNaseH"/>
</dbReference>
<dbReference type="FunFam" id="3.30.70.270:FF:000020">
    <property type="entry name" value="Transposon Tf2-6 polyprotein-like Protein"/>
    <property type="match status" value="1"/>
</dbReference>
<feature type="domain" description="Reverse transcriptase" evidence="10">
    <location>
        <begin position="284"/>
        <end position="463"/>
    </location>
</feature>
<dbReference type="Gene3D" id="3.30.70.270">
    <property type="match status" value="2"/>
</dbReference>
<reference evidence="12" key="2">
    <citation type="journal article" date="2015" name="J. Proteomics">
        <title>Sexual differences in the sialomes of the zebra tick, Rhipicephalus pulchellus.</title>
        <authorList>
            <person name="Tan A.W."/>
            <person name="Francischetti I.M."/>
            <person name="Slovak M."/>
            <person name="Kini R.M."/>
            <person name="Ribeiro J.M."/>
        </authorList>
    </citation>
    <scope>NUCLEOTIDE SEQUENCE</scope>
    <source>
        <tissue evidence="12">Salivary gland</tissue>
    </source>
</reference>
<protein>
    <recommendedName>
        <fullName evidence="1">RNA-directed DNA polymerase</fullName>
        <ecNumber evidence="1">2.7.7.49</ecNumber>
    </recommendedName>
</protein>
<dbReference type="CDD" id="cd00303">
    <property type="entry name" value="retropepsin_like"/>
    <property type="match status" value="1"/>
</dbReference>
<evidence type="ECO:0000256" key="9">
    <source>
        <dbReference type="SAM" id="MobiDB-lite"/>
    </source>
</evidence>
<evidence type="ECO:0000313" key="12">
    <source>
        <dbReference type="EMBL" id="JAA55992.1"/>
    </source>
</evidence>
<keyword evidence="6" id="KW-0255">Endonuclease</keyword>
<feature type="domain" description="Integrase catalytic" evidence="11">
    <location>
        <begin position="824"/>
        <end position="983"/>
    </location>
</feature>
<dbReference type="FunFam" id="3.10.10.10:FF:000002">
    <property type="entry name" value="Retrovirus-related Pol polyprotein from transposon 17.6-like protein"/>
    <property type="match status" value="1"/>
</dbReference>
<dbReference type="PROSITE" id="PS50994">
    <property type="entry name" value="INTEGRASE"/>
    <property type="match status" value="1"/>
</dbReference>
<dbReference type="CDD" id="cd01647">
    <property type="entry name" value="RT_LTR"/>
    <property type="match status" value="1"/>
</dbReference>
<dbReference type="GO" id="GO:0003676">
    <property type="term" value="F:nucleic acid binding"/>
    <property type="evidence" value="ECO:0007669"/>
    <property type="project" value="InterPro"/>
</dbReference>
<dbReference type="Pfam" id="PF00665">
    <property type="entry name" value="rve"/>
    <property type="match status" value="1"/>
</dbReference>
<dbReference type="GO" id="GO:0003964">
    <property type="term" value="F:RNA-directed DNA polymerase activity"/>
    <property type="evidence" value="ECO:0007669"/>
    <property type="project" value="UniProtKB-KW"/>
</dbReference>
<dbReference type="Gene3D" id="2.40.70.10">
    <property type="entry name" value="Acid Proteases"/>
    <property type="match status" value="1"/>
</dbReference>
<dbReference type="InterPro" id="IPR001584">
    <property type="entry name" value="Integrase_cat-core"/>
</dbReference>
<dbReference type="Pfam" id="PF17921">
    <property type="entry name" value="Integrase_H2C2"/>
    <property type="match status" value="1"/>
</dbReference>
<dbReference type="GO" id="GO:0004519">
    <property type="term" value="F:endonuclease activity"/>
    <property type="evidence" value="ECO:0007669"/>
    <property type="project" value="UniProtKB-KW"/>
</dbReference>
<dbReference type="SUPFAM" id="SSF56672">
    <property type="entry name" value="DNA/RNA polymerases"/>
    <property type="match status" value="1"/>
</dbReference>
<evidence type="ECO:0000256" key="4">
    <source>
        <dbReference type="ARBA" id="ARBA00022695"/>
    </source>
</evidence>
<dbReference type="Pfam" id="PF17917">
    <property type="entry name" value="RT_RNaseH"/>
    <property type="match status" value="1"/>
</dbReference>
<dbReference type="FunFam" id="3.10.20.370:FF:000001">
    <property type="entry name" value="Retrovirus-related Pol polyprotein from transposon 17.6-like protein"/>
    <property type="match status" value="1"/>
</dbReference>
<dbReference type="EMBL" id="GACK01009042">
    <property type="protein sequence ID" value="JAA55992.1"/>
    <property type="molecule type" value="mRNA"/>
</dbReference>
<dbReference type="EC" id="2.7.7.49" evidence="1"/>